<feature type="transmembrane region" description="Helical" evidence="1">
    <location>
        <begin position="18"/>
        <end position="39"/>
    </location>
</feature>
<organism evidence="2">
    <name type="scientific">bioreactor metagenome</name>
    <dbReference type="NCBI Taxonomy" id="1076179"/>
    <lineage>
        <taxon>unclassified sequences</taxon>
        <taxon>metagenomes</taxon>
        <taxon>ecological metagenomes</taxon>
    </lineage>
</organism>
<evidence type="ECO:0000313" key="2">
    <source>
        <dbReference type="EMBL" id="MPN14454.1"/>
    </source>
</evidence>
<gene>
    <name evidence="2" type="ORF">SDC9_161781</name>
</gene>
<sequence>MAHALAANLGSCYLDAAAVAYLTLVSYLLVFSAVALPVLRGAEYLLAEKSVALGFERTVIYRLRLFNLAV</sequence>
<dbReference type="AlphaFoldDB" id="A0A645FQE5"/>
<protein>
    <submittedName>
        <fullName evidence="2">Uncharacterized protein</fullName>
    </submittedName>
</protein>
<keyword evidence="1" id="KW-1133">Transmembrane helix</keyword>
<dbReference type="EMBL" id="VSSQ01061082">
    <property type="protein sequence ID" value="MPN14454.1"/>
    <property type="molecule type" value="Genomic_DNA"/>
</dbReference>
<comment type="caution">
    <text evidence="2">The sequence shown here is derived from an EMBL/GenBank/DDBJ whole genome shotgun (WGS) entry which is preliminary data.</text>
</comment>
<accession>A0A645FQE5</accession>
<keyword evidence="1" id="KW-0812">Transmembrane</keyword>
<keyword evidence="1" id="KW-0472">Membrane</keyword>
<name>A0A645FQE5_9ZZZZ</name>
<evidence type="ECO:0000256" key="1">
    <source>
        <dbReference type="SAM" id="Phobius"/>
    </source>
</evidence>
<proteinExistence type="predicted"/>
<reference evidence="2" key="1">
    <citation type="submission" date="2019-08" db="EMBL/GenBank/DDBJ databases">
        <authorList>
            <person name="Kucharzyk K."/>
            <person name="Murdoch R.W."/>
            <person name="Higgins S."/>
            <person name="Loffler F."/>
        </authorList>
    </citation>
    <scope>NUCLEOTIDE SEQUENCE</scope>
</reference>